<dbReference type="EMBL" id="MK504444">
    <property type="protein sequence ID" value="QBJ03543.1"/>
    <property type="molecule type" value="Genomic_DNA"/>
</dbReference>
<protein>
    <submittedName>
        <fullName evidence="3">Uncharacterized protein</fullName>
    </submittedName>
</protein>
<name>A0A4Y5FEQ7_9CAUD</name>
<proteinExistence type="predicted"/>
<evidence type="ECO:0000313" key="4">
    <source>
        <dbReference type="Proteomes" id="UP000309991"/>
    </source>
</evidence>
<feature type="region of interest" description="Disordered" evidence="1">
    <location>
        <begin position="1"/>
        <end position="22"/>
    </location>
</feature>
<keyword evidence="2" id="KW-0812">Transmembrane</keyword>
<evidence type="ECO:0000313" key="3">
    <source>
        <dbReference type="EMBL" id="QBJ03543.1"/>
    </source>
</evidence>
<keyword evidence="2" id="KW-0472">Membrane</keyword>
<reference evidence="3 4" key="1">
    <citation type="submission" date="2019-02" db="EMBL/GenBank/DDBJ databases">
        <title>Isolation of virulent Lactobacillus brevis phages.</title>
        <authorList>
            <person name="Feyereisen M."/>
            <person name="Mahony J."/>
            <person name="O'Sullivan T."/>
            <person name="van Sinderen D."/>
        </authorList>
    </citation>
    <scope>NUCLEOTIDE SEQUENCE [LARGE SCALE GENOMIC DNA]</scope>
</reference>
<gene>
    <name evidence="3" type="ORF">UCC3521_0005</name>
</gene>
<keyword evidence="4" id="KW-1185">Reference proteome</keyword>
<organism evidence="3 4">
    <name type="scientific">Lactobacillus phage 3-521</name>
    <dbReference type="NCBI Taxonomy" id="2510943"/>
    <lineage>
        <taxon>Viruses</taxon>
        <taxon>Duplodnaviria</taxon>
        <taxon>Heunggongvirae</taxon>
        <taxon>Uroviricota</taxon>
        <taxon>Caudoviricetes</taxon>
        <taxon>Herelleviridae</taxon>
        <taxon>Watanabevirus</taxon>
        <taxon>Watanabevirus wv3521</taxon>
    </lineage>
</organism>
<feature type="transmembrane region" description="Helical" evidence="2">
    <location>
        <begin position="93"/>
        <end position="110"/>
    </location>
</feature>
<accession>A0A4Y5FEQ7</accession>
<evidence type="ECO:0000256" key="2">
    <source>
        <dbReference type="SAM" id="Phobius"/>
    </source>
</evidence>
<dbReference type="Proteomes" id="UP000309991">
    <property type="component" value="Segment"/>
</dbReference>
<keyword evidence="2" id="KW-1133">Transmembrane helix</keyword>
<sequence length="111" mass="12523">MSIPVNVHLPVPPNPQPRGDTKEVTSGYLRIRVKDYQLSALSDTKLLRPDMHISGSYQYNDFTLSLPMDDPEFVGCVLQLCTYTKKVHFYKRVGIVVGSLVVIAVMWLLSL</sequence>
<evidence type="ECO:0000256" key="1">
    <source>
        <dbReference type="SAM" id="MobiDB-lite"/>
    </source>
</evidence>